<dbReference type="Gene3D" id="2.40.440.10">
    <property type="entry name" value="L,D-transpeptidase catalytic domain-like"/>
    <property type="match status" value="1"/>
</dbReference>
<dbReference type="PANTHER" id="PTHR30582:SF24">
    <property type="entry name" value="L,D-TRANSPEPTIDASE ERFK_SRFK-RELATED"/>
    <property type="match status" value="1"/>
</dbReference>
<evidence type="ECO:0000256" key="4">
    <source>
        <dbReference type="ARBA" id="ARBA00022679"/>
    </source>
</evidence>
<evidence type="ECO:0000256" key="7">
    <source>
        <dbReference type="ARBA" id="ARBA00022984"/>
    </source>
</evidence>
<dbReference type="InterPro" id="IPR038063">
    <property type="entry name" value="Transpep_catalytic_dom"/>
</dbReference>
<accession>A0ABU8CUZ1</accession>
<dbReference type="InterPro" id="IPR005490">
    <property type="entry name" value="LD_TPept_cat_dom"/>
</dbReference>
<evidence type="ECO:0000256" key="8">
    <source>
        <dbReference type="ARBA" id="ARBA00023316"/>
    </source>
</evidence>
<evidence type="ECO:0000256" key="9">
    <source>
        <dbReference type="PROSITE-ProRule" id="PRU01373"/>
    </source>
</evidence>
<evidence type="ECO:0000256" key="1">
    <source>
        <dbReference type="ARBA" id="ARBA00004752"/>
    </source>
</evidence>
<evidence type="ECO:0000256" key="5">
    <source>
        <dbReference type="ARBA" id="ARBA00022801"/>
    </source>
</evidence>
<dbReference type="Pfam" id="PF03734">
    <property type="entry name" value="YkuD"/>
    <property type="match status" value="1"/>
</dbReference>
<comment type="similarity">
    <text evidence="2">Belongs to the YkuD family.</text>
</comment>
<keyword evidence="10" id="KW-0732">Signal</keyword>
<dbReference type="GO" id="GO:0016746">
    <property type="term" value="F:acyltransferase activity"/>
    <property type="evidence" value="ECO:0007669"/>
    <property type="project" value="UniProtKB-KW"/>
</dbReference>
<reference evidence="12 13" key="1">
    <citation type="submission" date="2024-01" db="EMBL/GenBank/DDBJ databases">
        <title>Draft genome sequences of three bacterial strains isolated from Acacia saligna represent a potential new species within the genus Rhizobium.</title>
        <authorList>
            <person name="Tambong J.T."/>
            <person name="Mnasri B."/>
        </authorList>
    </citation>
    <scope>NUCLEOTIDE SEQUENCE [LARGE SCALE GENOMIC DNA]</scope>
    <source>
        <strain evidence="12 13">1AS12I</strain>
    </source>
</reference>
<keyword evidence="8 9" id="KW-0961">Cell wall biogenesis/degradation</keyword>
<feature type="active site" description="Proton donor/acceptor" evidence="9">
    <location>
        <position position="163"/>
    </location>
</feature>
<keyword evidence="6 9" id="KW-0133">Cell shape</keyword>
<proteinExistence type="inferred from homology"/>
<sequence length="204" mass="23014">MRLLVLVVTAALLLTAFAARAQVYGPYDGYDDYGGYGYDDPYSPYPPIPDYEPVPRHRDYLPDRGQLPRQSARGTILIVTSQHTLYYTTPWGEQFAYPIAVGREGKQWFGSTRVVSKKEYPEWRPTASMRQKNPKLPAVVRPGPSNPLGTRAIYLADGLLRIHGTNDPSSIGTNASSGCFRMYRQDVEELYELVQPGTRVIVRR</sequence>
<protein>
    <submittedName>
        <fullName evidence="12">L,D-transpeptidase</fullName>
        <ecNumber evidence="12">2.3.2.-</ecNumber>
    </submittedName>
</protein>
<keyword evidence="13" id="KW-1185">Reference proteome</keyword>
<feature type="active site" description="Nucleophile" evidence="9">
    <location>
        <position position="179"/>
    </location>
</feature>
<keyword evidence="4 12" id="KW-0808">Transferase</keyword>
<dbReference type="RefSeq" id="WP_335916171.1">
    <property type="nucleotide sequence ID" value="NZ_JBAMYB010000025.1"/>
</dbReference>
<feature type="domain" description="L,D-TPase catalytic" evidence="11">
    <location>
        <begin position="74"/>
        <end position="203"/>
    </location>
</feature>
<evidence type="ECO:0000256" key="6">
    <source>
        <dbReference type="ARBA" id="ARBA00022960"/>
    </source>
</evidence>
<keyword evidence="3" id="KW-0328">Glycosyltransferase</keyword>
<evidence type="ECO:0000313" key="12">
    <source>
        <dbReference type="EMBL" id="MEI1252469.1"/>
    </source>
</evidence>
<evidence type="ECO:0000313" key="13">
    <source>
        <dbReference type="Proteomes" id="UP001531129"/>
    </source>
</evidence>
<feature type="chain" id="PRO_5045767505" evidence="10">
    <location>
        <begin position="22"/>
        <end position="204"/>
    </location>
</feature>
<keyword evidence="7 9" id="KW-0573">Peptidoglycan synthesis</keyword>
<dbReference type="InterPro" id="IPR050979">
    <property type="entry name" value="LD-transpeptidase"/>
</dbReference>
<name>A0ABU8CUZ1_9HYPH</name>
<evidence type="ECO:0000256" key="2">
    <source>
        <dbReference type="ARBA" id="ARBA00005992"/>
    </source>
</evidence>
<dbReference type="PANTHER" id="PTHR30582">
    <property type="entry name" value="L,D-TRANSPEPTIDASE"/>
    <property type="match status" value="1"/>
</dbReference>
<gene>
    <name evidence="12" type="ORF">V8Q02_31370</name>
</gene>
<evidence type="ECO:0000256" key="10">
    <source>
        <dbReference type="SAM" id="SignalP"/>
    </source>
</evidence>
<dbReference type="CDD" id="cd16913">
    <property type="entry name" value="YkuD_like"/>
    <property type="match status" value="1"/>
</dbReference>
<comment type="pathway">
    <text evidence="1 9">Cell wall biogenesis; peptidoglycan biosynthesis.</text>
</comment>
<organism evidence="12 13">
    <name type="scientific">Rhizobium aouanii</name>
    <dbReference type="NCBI Taxonomy" id="3118145"/>
    <lineage>
        <taxon>Bacteria</taxon>
        <taxon>Pseudomonadati</taxon>
        <taxon>Pseudomonadota</taxon>
        <taxon>Alphaproteobacteria</taxon>
        <taxon>Hyphomicrobiales</taxon>
        <taxon>Rhizobiaceae</taxon>
        <taxon>Rhizobium/Agrobacterium group</taxon>
        <taxon>Rhizobium</taxon>
    </lineage>
</organism>
<dbReference type="PROSITE" id="PS52029">
    <property type="entry name" value="LD_TPASE"/>
    <property type="match status" value="1"/>
</dbReference>
<dbReference type="SUPFAM" id="SSF141523">
    <property type="entry name" value="L,D-transpeptidase catalytic domain-like"/>
    <property type="match status" value="1"/>
</dbReference>
<dbReference type="EC" id="2.3.2.-" evidence="12"/>
<evidence type="ECO:0000259" key="11">
    <source>
        <dbReference type="PROSITE" id="PS52029"/>
    </source>
</evidence>
<comment type="caution">
    <text evidence="12">The sequence shown here is derived from an EMBL/GenBank/DDBJ whole genome shotgun (WGS) entry which is preliminary data.</text>
</comment>
<evidence type="ECO:0000256" key="3">
    <source>
        <dbReference type="ARBA" id="ARBA00022676"/>
    </source>
</evidence>
<keyword evidence="12" id="KW-0012">Acyltransferase</keyword>
<dbReference type="Proteomes" id="UP001531129">
    <property type="component" value="Unassembled WGS sequence"/>
</dbReference>
<keyword evidence="5" id="KW-0378">Hydrolase</keyword>
<feature type="signal peptide" evidence="10">
    <location>
        <begin position="1"/>
        <end position="21"/>
    </location>
</feature>
<dbReference type="EMBL" id="JBAMYC010000025">
    <property type="protein sequence ID" value="MEI1252469.1"/>
    <property type="molecule type" value="Genomic_DNA"/>
</dbReference>